<evidence type="ECO:0000256" key="3">
    <source>
        <dbReference type="ARBA" id="ARBA00022833"/>
    </source>
</evidence>
<evidence type="ECO:0000259" key="5">
    <source>
        <dbReference type="PROSITE" id="PS51891"/>
    </source>
</evidence>
<keyword evidence="4" id="KW-0456">Lyase</keyword>
<evidence type="ECO:0000313" key="7">
    <source>
        <dbReference type="Proteomes" id="UP000191897"/>
    </source>
</evidence>
<name>A0A1S7SBY1_AGRTU</name>
<dbReference type="PANTHER" id="PTHR33337:SF40">
    <property type="entry name" value="CENP-V_GFA DOMAIN-CONTAINING PROTEIN-RELATED"/>
    <property type="match status" value="1"/>
</dbReference>
<keyword evidence="3" id="KW-0862">Zinc</keyword>
<dbReference type="Proteomes" id="UP000191897">
    <property type="component" value="Unassembled WGS sequence"/>
</dbReference>
<dbReference type="GO" id="GO:0016846">
    <property type="term" value="F:carbon-sulfur lyase activity"/>
    <property type="evidence" value="ECO:0007669"/>
    <property type="project" value="InterPro"/>
</dbReference>
<feature type="domain" description="CENP-V/GFA" evidence="5">
    <location>
        <begin position="10"/>
        <end position="120"/>
    </location>
</feature>
<keyword evidence="2" id="KW-0479">Metal-binding</keyword>
<sequence length="131" mass="14582">MTREEELMARVASCVCGALRVTCAGEPTKVSVCHCLACQKRTGSSYGVAAFFDRQRVQVEGASSRYSRQSDRGFPVTFHFCSTCGSTVYWEPQRMPDTIAVGIGSFADPDFPHPTQAVYEQHRHSWVNLEL</sequence>
<comment type="similarity">
    <text evidence="1">Belongs to the Gfa family.</text>
</comment>
<evidence type="ECO:0000256" key="4">
    <source>
        <dbReference type="ARBA" id="ARBA00023239"/>
    </source>
</evidence>
<dbReference type="SUPFAM" id="SSF51316">
    <property type="entry name" value="Mss4-like"/>
    <property type="match status" value="1"/>
</dbReference>
<accession>A0A1S7SBY1</accession>
<dbReference type="GO" id="GO:0046872">
    <property type="term" value="F:metal ion binding"/>
    <property type="evidence" value="ECO:0007669"/>
    <property type="project" value="UniProtKB-KW"/>
</dbReference>
<dbReference type="EMBL" id="FBWC01000037">
    <property type="protein sequence ID" value="CUX66076.1"/>
    <property type="molecule type" value="Genomic_DNA"/>
</dbReference>
<evidence type="ECO:0000256" key="1">
    <source>
        <dbReference type="ARBA" id="ARBA00005495"/>
    </source>
</evidence>
<dbReference type="PROSITE" id="PS51891">
    <property type="entry name" value="CENP_V_GFA"/>
    <property type="match status" value="1"/>
</dbReference>
<evidence type="ECO:0000256" key="2">
    <source>
        <dbReference type="ARBA" id="ARBA00022723"/>
    </source>
</evidence>
<dbReference type="InterPro" id="IPR011057">
    <property type="entry name" value="Mss4-like_sf"/>
</dbReference>
<dbReference type="PANTHER" id="PTHR33337">
    <property type="entry name" value="GFA DOMAIN-CONTAINING PROTEIN"/>
    <property type="match status" value="1"/>
</dbReference>
<dbReference type="Pfam" id="PF04828">
    <property type="entry name" value="GFA"/>
    <property type="match status" value="1"/>
</dbReference>
<dbReference type="Gene3D" id="3.90.1590.10">
    <property type="entry name" value="glutathione-dependent formaldehyde- activating enzyme (gfa)"/>
    <property type="match status" value="1"/>
</dbReference>
<organism evidence="6 7">
    <name type="scientific">Agrobacterium tumefaciens str. Kerr 14</name>
    <dbReference type="NCBI Taxonomy" id="1183424"/>
    <lineage>
        <taxon>Bacteria</taxon>
        <taxon>Pseudomonadati</taxon>
        <taxon>Pseudomonadota</taxon>
        <taxon>Alphaproteobacteria</taxon>
        <taxon>Hyphomicrobiales</taxon>
        <taxon>Rhizobiaceae</taxon>
        <taxon>Rhizobium/Agrobacterium group</taxon>
        <taxon>Agrobacterium</taxon>
        <taxon>Agrobacterium tumefaciens complex</taxon>
    </lineage>
</organism>
<reference evidence="6 7" key="1">
    <citation type="submission" date="2016-01" db="EMBL/GenBank/DDBJ databases">
        <authorList>
            <person name="Oliw E.H."/>
        </authorList>
    </citation>
    <scope>NUCLEOTIDE SEQUENCE [LARGE SCALE GENOMIC DNA]</scope>
    <source>
        <strain evidence="6 7">Kerr 14</strain>
    </source>
</reference>
<protein>
    <recommendedName>
        <fullName evidence="5">CENP-V/GFA domain-containing protein</fullName>
    </recommendedName>
</protein>
<proteinExistence type="inferred from homology"/>
<gene>
    <name evidence="6" type="ORF">AGR4C_pa60063</name>
</gene>
<dbReference type="AlphaFoldDB" id="A0A1S7SBY1"/>
<evidence type="ECO:0000313" key="6">
    <source>
        <dbReference type="EMBL" id="CUX66076.1"/>
    </source>
</evidence>
<dbReference type="InterPro" id="IPR006913">
    <property type="entry name" value="CENP-V/GFA"/>
</dbReference>